<dbReference type="PROSITE" id="PS51724">
    <property type="entry name" value="SPOR"/>
    <property type="match status" value="1"/>
</dbReference>
<feature type="domain" description="SPOR" evidence="2">
    <location>
        <begin position="242"/>
        <end position="327"/>
    </location>
</feature>
<comment type="caution">
    <text evidence="3">The sequence shown here is derived from an EMBL/GenBank/DDBJ whole genome shotgun (WGS) entry which is preliminary data.</text>
</comment>
<dbReference type="InterPro" id="IPR007730">
    <property type="entry name" value="SPOR-like_dom"/>
</dbReference>
<reference evidence="3" key="1">
    <citation type="submission" date="2022-07" db="EMBL/GenBank/DDBJ databases">
        <authorList>
            <person name="Otstavnykh N."/>
            <person name="Isaeva M."/>
            <person name="Bystritskaya E."/>
        </authorList>
    </citation>
    <scope>NUCLEOTIDE SEQUENCE</scope>
    <source>
        <strain evidence="3">10Alg 79</strain>
    </source>
</reference>
<evidence type="ECO:0000256" key="1">
    <source>
        <dbReference type="SAM" id="MobiDB-lite"/>
    </source>
</evidence>
<dbReference type="EMBL" id="JANFFA010000001">
    <property type="protein sequence ID" value="MDQ2093100.1"/>
    <property type="molecule type" value="Genomic_DNA"/>
</dbReference>
<feature type="compositionally biased region" description="Low complexity" evidence="1">
    <location>
        <begin position="143"/>
        <end position="156"/>
    </location>
</feature>
<dbReference type="AlphaFoldDB" id="A0AAJ1U3Q1"/>
<organism evidence="3 4">
    <name type="scientific">Rhodalgimonas zhirmunskyi</name>
    <dbReference type="NCBI Taxonomy" id="2964767"/>
    <lineage>
        <taxon>Bacteria</taxon>
        <taxon>Pseudomonadati</taxon>
        <taxon>Pseudomonadota</taxon>
        <taxon>Alphaproteobacteria</taxon>
        <taxon>Rhodobacterales</taxon>
        <taxon>Roseobacteraceae</taxon>
        <taxon>Rhodalgimonas</taxon>
    </lineage>
</organism>
<evidence type="ECO:0000259" key="2">
    <source>
        <dbReference type="PROSITE" id="PS51724"/>
    </source>
</evidence>
<proteinExistence type="predicted"/>
<evidence type="ECO:0000313" key="3">
    <source>
        <dbReference type="EMBL" id="MDQ2093100.1"/>
    </source>
</evidence>
<dbReference type="InterPro" id="IPR036680">
    <property type="entry name" value="SPOR-like_sf"/>
</dbReference>
<reference evidence="3" key="2">
    <citation type="submission" date="2023-04" db="EMBL/GenBank/DDBJ databases">
        <title>'Rhodoalgimonas zhirmunskyi' gen. nov., isolated from a red alga.</title>
        <authorList>
            <person name="Nedashkovskaya O.I."/>
            <person name="Otstavnykh N.Y."/>
            <person name="Bystritskaya E.P."/>
            <person name="Balabanova L.A."/>
            <person name="Isaeva M.P."/>
        </authorList>
    </citation>
    <scope>NUCLEOTIDE SEQUENCE</scope>
    <source>
        <strain evidence="3">10Alg 79</strain>
    </source>
</reference>
<keyword evidence="4" id="KW-1185">Reference proteome</keyword>
<dbReference type="Gene3D" id="3.30.70.1070">
    <property type="entry name" value="Sporulation related repeat"/>
    <property type="match status" value="1"/>
</dbReference>
<evidence type="ECO:0000313" key="4">
    <source>
        <dbReference type="Proteomes" id="UP001227162"/>
    </source>
</evidence>
<accession>A0AAJ1U3Q1</accession>
<dbReference type="Pfam" id="PF05036">
    <property type="entry name" value="SPOR"/>
    <property type="match status" value="1"/>
</dbReference>
<gene>
    <name evidence="3" type="ORF">NOI20_03160</name>
</gene>
<protein>
    <submittedName>
        <fullName evidence="3">SPOR domain-containing protein</fullName>
    </submittedName>
</protein>
<sequence>MTNWTGAAVSMALVVGIGVWGYKTLSRDVSGVPVVRAATAGPMRVQPEEPGGEPALNQGLAVNKVAAEGAAEKPADRLQLAPSPVALSDEDQPTGASVEVAAVQDQNRTQSAGEAIVPPQMDDIRALADRLSHGASPLEGNDAAAKSPESAEAAPETLQTAAAIMPAKPEVATEKTQEPIAAPAPVNKIKGGLKSSVRPKIRPAALKRASASAIASAVPAVGPDATAAAIDAVAGAEVDPATIPAGTRLAQLGAFDSADTARKEWARLATKFEDYLEGKQRVIQKASSGGRTFYRLRAMGFADLADARRFCSALVAERADCIPLTTK</sequence>
<dbReference type="GO" id="GO:0042834">
    <property type="term" value="F:peptidoglycan binding"/>
    <property type="evidence" value="ECO:0007669"/>
    <property type="project" value="InterPro"/>
</dbReference>
<feature type="region of interest" description="Disordered" evidence="1">
    <location>
        <begin position="134"/>
        <end position="156"/>
    </location>
</feature>
<dbReference type="Proteomes" id="UP001227162">
    <property type="component" value="Unassembled WGS sequence"/>
</dbReference>
<name>A0AAJ1U3Q1_9RHOB</name>